<evidence type="ECO:0000313" key="1">
    <source>
        <dbReference type="EMBL" id="KAK4777973.1"/>
    </source>
</evidence>
<accession>A0AAN7KX26</accession>
<sequence>MTVVDPMNSPSPITEKIFGSSCFGGSSNHHVVAHRRCSRELNDDVFEECDGGMESSCGTLPSTALPLGRSTASSLQPLPSSLSRPCKFSAIFHNEAHLTFV</sequence>
<proteinExistence type="predicted"/>
<comment type="caution">
    <text evidence="1">The sequence shown here is derived from an EMBL/GenBank/DDBJ whole genome shotgun (WGS) entry which is preliminary data.</text>
</comment>
<name>A0AAN7KX26_9MYRT</name>
<organism evidence="1 2">
    <name type="scientific">Trapa incisa</name>
    <dbReference type="NCBI Taxonomy" id="236973"/>
    <lineage>
        <taxon>Eukaryota</taxon>
        <taxon>Viridiplantae</taxon>
        <taxon>Streptophyta</taxon>
        <taxon>Embryophyta</taxon>
        <taxon>Tracheophyta</taxon>
        <taxon>Spermatophyta</taxon>
        <taxon>Magnoliopsida</taxon>
        <taxon>eudicotyledons</taxon>
        <taxon>Gunneridae</taxon>
        <taxon>Pentapetalae</taxon>
        <taxon>rosids</taxon>
        <taxon>malvids</taxon>
        <taxon>Myrtales</taxon>
        <taxon>Lythraceae</taxon>
        <taxon>Trapa</taxon>
    </lineage>
</organism>
<protein>
    <submittedName>
        <fullName evidence="1">Uncharacterized protein</fullName>
    </submittedName>
</protein>
<dbReference type="Proteomes" id="UP001345219">
    <property type="component" value="Chromosome 14"/>
</dbReference>
<gene>
    <name evidence="1" type="ORF">SAY87_018160</name>
</gene>
<reference evidence="1 2" key="1">
    <citation type="journal article" date="2023" name="Hortic Res">
        <title>Pangenome of water caltrop reveals structural variations and asymmetric subgenome divergence after allopolyploidization.</title>
        <authorList>
            <person name="Zhang X."/>
            <person name="Chen Y."/>
            <person name="Wang L."/>
            <person name="Yuan Y."/>
            <person name="Fang M."/>
            <person name="Shi L."/>
            <person name="Lu R."/>
            <person name="Comes H.P."/>
            <person name="Ma Y."/>
            <person name="Chen Y."/>
            <person name="Huang G."/>
            <person name="Zhou Y."/>
            <person name="Zheng Z."/>
            <person name="Qiu Y."/>
        </authorList>
    </citation>
    <scope>NUCLEOTIDE SEQUENCE [LARGE SCALE GENOMIC DNA]</scope>
    <source>
        <tissue evidence="1">Roots</tissue>
    </source>
</reference>
<dbReference type="AlphaFoldDB" id="A0AAN7KX26"/>
<evidence type="ECO:0000313" key="2">
    <source>
        <dbReference type="Proteomes" id="UP001345219"/>
    </source>
</evidence>
<keyword evidence="2" id="KW-1185">Reference proteome</keyword>
<dbReference type="EMBL" id="JAXIOK010000002">
    <property type="protein sequence ID" value="KAK4777973.1"/>
    <property type="molecule type" value="Genomic_DNA"/>
</dbReference>